<comment type="caution">
    <text evidence="3">The sequence shown here is derived from an EMBL/GenBank/DDBJ whole genome shotgun (WGS) entry which is preliminary data.</text>
</comment>
<dbReference type="NCBIfam" id="TIGR01451">
    <property type="entry name" value="B_ant_repeat"/>
    <property type="match status" value="1"/>
</dbReference>
<dbReference type="PATRIC" id="fig|1265738.3.peg.6041"/>
<organism evidence="3 4">
    <name type="scientific">Rhodopirellula maiorica SM1</name>
    <dbReference type="NCBI Taxonomy" id="1265738"/>
    <lineage>
        <taxon>Bacteria</taxon>
        <taxon>Pseudomonadati</taxon>
        <taxon>Planctomycetota</taxon>
        <taxon>Planctomycetia</taxon>
        <taxon>Pirellulales</taxon>
        <taxon>Pirellulaceae</taxon>
        <taxon>Novipirellula</taxon>
    </lineage>
</organism>
<feature type="region of interest" description="Disordered" evidence="1">
    <location>
        <begin position="47"/>
        <end position="82"/>
    </location>
</feature>
<dbReference type="Proteomes" id="UP000011991">
    <property type="component" value="Unassembled WGS sequence"/>
</dbReference>
<gene>
    <name evidence="3" type="ORF">RMSM_06053</name>
</gene>
<dbReference type="InterPro" id="IPR001434">
    <property type="entry name" value="OmcB-like_DUF11"/>
</dbReference>
<dbReference type="Gene3D" id="2.60.40.740">
    <property type="match status" value="1"/>
</dbReference>
<evidence type="ECO:0000259" key="2">
    <source>
        <dbReference type="Pfam" id="PF01345"/>
    </source>
</evidence>
<sequence>MKRTPKDNAPMNQRNDSLSRQRVSLVMLVVTLLAGFALTGCQLPQSKSTPSPTGFASQNPSATNAPSMPVPSTAAMHTAQTQANPAVQQVAWRHQAHAQNAAACGCGGCAAGNANACQSGPQAYATYGGGGWNAHGVDPNEFLCDGGDHHQDVRVRRNDTLAGLDPEDTVVHYVTDAGDTEVKASNRVCVYAPRFASVRKITGAASGGHVIGVAGVKHDVGLNRIHDELPGLVINDTQGLAHADVTRRIDAMRDRNRGVRIENVLQPEMAEDVLAALAGLSVLDLGQLQENQLALLQEAANAAVSWSVEESIEVAIEDLKPPTLTRDLRVEEMRVYDFPDAGRLQIGKFADRQHAQPGEVVSFAIRVENVGDSAVNDVTLTDNLTTRLEYVADSQTCSGGAEFSTKRNEAESLMLQWKLTDELKVGESVTIRFQCKVR</sequence>
<evidence type="ECO:0000313" key="4">
    <source>
        <dbReference type="Proteomes" id="UP000011991"/>
    </source>
</evidence>
<reference evidence="3 4" key="1">
    <citation type="journal article" date="2013" name="Mar. Genomics">
        <title>Expression of sulfatases in Rhodopirellula baltica and the diversity of sulfatases in the genus Rhodopirellula.</title>
        <authorList>
            <person name="Wegner C.E."/>
            <person name="Richter-Heitmann T."/>
            <person name="Klindworth A."/>
            <person name="Klockow C."/>
            <person name="Richter M."/>
            <person name="Achstetter T."/>
            <person name="Glockner F.O."/>
            <person name="Harder J."/>
        </authorList>
    </citation>
    <scope>NUCLEOTIDE SEQUENCE [LARGE SCALE GENOMIC DNA]</scope>
    <source>
        <strain evidence="3 4">SM1</strain>
    </source>
</reference>
<dbReference type="EMBL" id="ANOG01000874">
    <property type="protein sequence ID" value="EMI17024.1"/>
    <property type="molecule type" value="Genomic_DNA"/>
</dbReference>
<dbReference type="RefSeq" id="WP_008705016.1">
    <property type="nucleotide sequence ID" value="NZ_ANOG01000874.1"/>
</dbReference>
<name>M5RSS8_9BACT</name>
<evidence type="ECO:0000256" key="1">
    <source>
        <dbReference type="SAM" id="MobiDB-lite"/>
    </source>
</evidence>
<dbReference type="OrthoDB" id="252486at2"/>
<dbReference type="AlphaFoldDB" id="M5RSS8"/>
<dbReference type="Pfam" id="PF01345">
    <property type="entry name" value="DUF11"/>
    <property type="match status" value="1"/>
</dbReference>
<feature type="compositionally biased region" description="Polar residues" evidence="1">
    <location>
        <begin position="47"/>
        <end position="66"/>
    </location>
</feature>
<protein>
    <submittedName>
        <fullName evidence="3">Repeat domain protein</fullName>
    </submittedName>
</protein>
<evidence type="ECO:0000313" key="3">
    <source>
        <dbReference type="EMBL" id="EMI17024.1"/>
    </source>
</evidence>
<dbReference type="InterPro" id="IPR047589">
    <property type="entry name" value="DUF11_rpt"/>
</dbReference>
<feature type="domain" description="DUF11" evidence="2">
    <location>
        <begin position="344"/>
        <end position="437"/>
    </location>
</feature>
<accession>M5RSS8</accession>
<proteinExistence type="predicted"/>
<keyword evidence="4" id="KW-1185">Reference proteome</keyword>